<comment type="caution">
    <text evidence="2">The sequence shown here is derived from an EMBL/GenBank/DDBJ whole genome shotgun (WGS) entry which is preliminary data.</text>
</comment>
<accession>A0AAE0U3T2</accession>
<feature type="region of interest" description="Disordered" evidence="1">
    <location>
        <begin position="370"/>
        <end position="483"/>
    </location>
</feature>
<feature type="compositionally biased region" description="Basic residues" evidence="1">
    <location>
        <begin position="427"/>
        <end position="436"/>
    </location>
</feature>
<feature type="compositionally biased region" description="Pro residues" evidence="1">
    <location>
        <begin position="409"/>
        <end position="419"/>
    </location>
</feature>
<keyword evidence="3" id="KW-1185">Reference proteome</keyword>
<feature type="compositionally biased region" description="Low complexity" evidence="1">
    <location>
        <begin position="529"/>
        <end position="559"/>
    </location>
</feature>
<dbReference type="EMBL" id="JAULSW010000002">
    <property type="protein sequence ID" value="KAK3389827.1"/>
    <property type="molecule type" value="Genomic_DNA"/>
</dbReference>
<evidence type="ECO:0000256" key="1">
    <source>
        <dbReference type="SAM" id="MobiDB-lite"/>
    </source>
</evidence>
<sequence>MDHTNELWKALEDGQKRLTEMSIESAVWSLGISHDEAAELQGYIKRLLDEEKAGNKTCQHCHIEQILLDKYQHDRKDLAIWTKAPVIWIQTALKKCVEAVAHGKRLSDVAEGMKASKPSQYQDKTSTSPPVLPPFPPTFTALRRSNAFKTRVTVLHAKTAPERVLTQKPSLQTVAVDIFVVSPPITSSLKEVRQNTSPAKDDIAGAHQRLGSATDPKPAPFSVSGLSRSVNVQERSSDPAQASNSANPSFVPMYRTPSHRTPRLRRQSSRRTLRSSDLGPSTHQHTASDSWRAAEVIAEGIVSGSRQVGYSNTFPPIAGGRRGYISLKKAPSKRQSEPTHLDFGNADGGSHEINFITSPGAPSLKVRVKFQKSPPKEAADSVPPLLRQPTAETVSDCSSSSYSTSSHPPRSPLTPPPPSRKSSSETRKHHRVRRQAQRQEDHISNTEGEGSHKSKSSSSSISSSLIPAPLSLPNINRKVPSPFHPREEEDVITWHYSAAPSPPGTTSKRSSSTATGSQHNSHNNSERASSSTSGSNTSGSNTTTTTTITTISQDDSSNTRSSQKSRISKFTEHSDLNINNTEPGQHFIPDHNNNSNSNNQNKKTTPNPPKDTPPTETPSPDAAKQLAAELKAAVRLQNGQQKRETYDRPLPPRPPTRRGCGDRPHHHRRRASISTVVGSCLKKIVCR</sequence>
<feature type="compositionally biased region" description="Low complexity" evidence="1">
    <location>
        <begin position="590"/>
        <end position="605"/>
    </location>
</feature>
<evidence type="ECO:0000313" key="2">
    <source>
        <dbReference type="EMBL" id="KAK3389827.1"/>
    </source>
</evidence>
<feature type="compositionally biased region" description="Basic and acidic residues" evidence="1">
    <location>
        <begin position="437"/>
        <end position="452"/>
    </location>
</feature>
<feature type="region of interest" description="Disordered" evidence="1">
    <location>
        <begin position="111"/>
        <end position="136"/>
    </location>
</feature>
<dbReference type="AlphaFoldDB" id="A0AAE0U3T2"/>
<feature type="region of interest" description="Disordered" evidence="1">
    <location>
        <begin position="496"/>
        <end position="623"/>
    </location>
</feature>
<reference evidence="2" key="1">
    <citation type="journal article" date="2023" name="Mol. Phylogenet. Evol.">
        <title>Genome-scale phylogeny and comparative genomics of the fungal order Sordariales.</title>
        <authorList>
            <person name="Hensen N."/>
            <person name="Bonometti L."/>
            <person name="Westerberg I."/>
            <person name="Brannstrom I.O."/>
            <person name="Guillou S."/>
            <person name="Cros-Aarteil S."/>
            <person name="Calhoun S."/>
            <person name="Haridas S."/>
            <person name="Kuo A."/>
            <person name="Mondo S."/>
            <person name="Pangilinan J."/>
            <person name="Riley R."/>
            <person name="LaButti K."/>
            <person name="Andreopoulos B."/>
            <person name="Lipzen A."/>
            <person name="Chen C."/>
            <person name="Yan M."/>
            <person name="Daum C."/>
            <person name="Ng V."/>
            <person name="Clum A."/>
            <person name="Steindorff A."/>
            <person name="Ohm R.A."/>
            <person name="Martin F."/>
            <person name="Silar P."/>
            <person name="Natvig D.O."/>
            <person name="Lalanne C."/>
            <person name="Gautier V."/>
            <person name="Ament-Velasquez S.L."/>
            <person name="Kruys A."/>
            <person name="Hutchinson M.I."/>
            <person name="Powell A.J."/>
            <person name="Barry K."/>
            <person name="Miller A.N."/>
            <person name="Grigoriev I.V."/>
            <person name="Debuchy R."/>
            <person name="Gladieux P."/>
            <person name="Hiltunen Thoren M."/>
            <person name="Johannesson H."/>
        </authorList>
    </citation>
    <scope>NUCLEOTIDE SEQUENCE</scope>
    <source>
        <strain evidence="2">CBS 232.78</strain>
    </source>
</reference>
<feature type="region of interest" description="Disordered" evidence="1">
    <location>
        <begin position="330"/>
        <end position="352"/>
    </location>
</feature>
<feature type="compositionally biased region" description="Low complexity" evidence="1">
    <location>
        <begin position="456"/>
        <end position="473"/>
    </location>
</feature>
<feature type="compositionally biased region" description="Polar residues" evidence="1">
    <location>
        <begin position="278"/>
        <end position="289"/>
    </location>
</feature>
<dbReference type="Proteomes" id="UP001285441">
    <property type="component" value="Unassembled WGS sequence"/>
</dbReference>
<feature type="region of interest" description="Disordered" evidence="1">
    <location>
        <begin position="209"/>
        <end position="291"/>
    </location>
</feature>
<proteinExistence type="predicted"/>
<feature type="compositionally biased region" description="Polar residues" evidence="1">
    <location>
        <begin position="224"/>
        <end position="248"/>
    </location>
</feature>
<organism evidence="2 3">
    <name type="scientific">Podospora didyma</name>
    <dbReference type="NCBI Taxonomy" id="330526"/>
    <lineage>
        <taxon>Eukaryota</taxon>
        <taxon>Fungi</taxon>
        <taxon>Dikarya</taxon>
        <taxon>Ascomycota</taxon>
        <taxon>Pezizomycotina</taxon>
        <taxon>Sordariomycetes</taxon>
        <taxon>Sordariomycetidae</taxon>
        <taxon>Sordariales</taxon>
        <taxon>Podosporaceae</taxon>
        <taxon>Podospora</taxon>
    </lineage>
</organism>
<evidence type="ECO:0000313" key="3">
    <source>
        <dbReference type="Proteomes" id="UP001285441"/>
    </source>
</evidence>
<feature type="compositionally biased region" description="Polar residues" evidence="1">
    <location>
        <begin position="504"/>
        <end position="528"/>
    </location>
</feature>
<feature type="region of interest" description="Disordered" evidence="1">
    <location>
        <begin position="635"/>
        <end position="671"/>
    </location>
</feature>
<feature type="compositionally biased region" description="Low complexity" evidence="1">
    <location>
        <begin position="395"/>
        <end position="408"/>
    </location>
</feature>
<gene>
    <name evidence="2" type="ORF">B0H63DRAFT_519062</name>
</gene>
<feature type="compositionally biased region" description="Basic residues" evidence="1">
    <location>
        <begin position="257"/>
        <end position="273"/>
    </location>
</feature>
<name>A0AAE0U3T2_9PEZI</name>
<protein>
    <submittedName>
        <fullName evidence="2">Uncharacterized protein</fullName>
    </submittedName>
</protein>
<reference evidence="2" key="2">
    <citation type="submission" date="2023-06" db="EMBL/GenBank/DDBJ databases">
        <authorList>
            <consortium name="Lawrence Berkeley National Laboratory"/>
            <person name="Haridas S."/>
            <person name="Hensen N."/>
            <person name="Bonometti L."/>
            <person name="Westerberg I."/>
            <person name="Brannstrom I.O."/>
            <person name="Guillou S."/>
            <person name="Cros-Aarteil S."/>
            <person name="Calhoun S."/>
            <person name="Kuo A."/>
            <person name="Mondo S."/>
            <person name="Pangilinan J."/>
            <person name="Riley R."/>
            <person name="LaButti K."/>
            <person name="Andreopoulos B."/>
            <person name="Lipzen A."/>
            <person name="Chen C."/>
            <person name="Yanf M."/>
            <person name="Daum C."/>
            <person name="Ng V."/>
            <person name="Clum A."/>
            <person name="Steindorff A."/>
            <person name="Ohm R."/>
            <person name="Martin F."/>
            <person name="Silar P."/>
            <person name="Natvig D."/>
            <person name="Lalanne C."/>
            <person name="Gautier V."/>
            <person name="Ament-velasquez S.L."/>
            <person name="Kruys A."/>
            <person name="Hutchinson M.I."/>
            <person name="Powell A.J."/>
            <person name="Barry K."/>
            <person name="Miller A.N."/>
            <person name="Grigoriev I.V."/>
            <person name="Debuchy R."/>
            <person name="Gladieux P."/>
            <person name="Thoren M.H."/>
            <person name="Johannesson H."/>
        </authorList>
    </citation>
    <scope>NUCLEOTIDE SEQUENCE</scope>
    <source>
        <strain evidence="2">CBS 232.78</strain>
    </source>
</reference>
<feature type="compositionally biased region" description="Pro residues" evidence="1">
    <location>
        <begin position="606"/>
        <end position="617"/>
    </location>
</feature>